<feature type="compositionally biased region" description="Polar residues" evidence="6">
    <location>
        <begin position="83"/>
        <end position="99"/>
    </location>
</feature>
<evidence type="ECO:0000256" key="7">
    <source>
        <dbReference type="SAM" id="Phobius"/>
    </source>
</evidence>
<evidence type="ECO:0000256" key="4">
    <source>
        <dbReference type="ARBA" id="ARBA00022989"/>
    </source>
</evidence>
<dbReference type="EMBL" id="JAQQWM010000001">
    <property type="protein sequence ID" value="KAK8083730.1"/>
    <property type="molecule type" value="Genomic_DNA"/>
</dbReference>
<dbReference type="PANTHER" id="PTHR19432">
    <property type="entry name" value="SUGAR TRANSPORTER"/>
    <property type="match status" value="1"/>
</dbReference>
<evidence type="ECO:0000256" key="5">
    <source>
        <dbReference type="ARBA" id="ARBA00023136"/>
    </source>
</evidence>
<accession>A0ABR1WJP1</accession>
<evidence type="ECO:0000256" key="6">
    <source>
        <dbReference type="SAM" id="MobiDB-lite"/>
    </source>
</evidence>
<keyword evidence="2" id="KW-0813">Transport</keyword>
<sequence length="655" mass="71038">MASTLPDGLKILPSTPDTRHSSETPSPHRSKHDDATDSDSEAWELFDDPYAAVPTHARTASQDIGAQRADRDGDEEDDGWVRNPNNPAEMSKWSGQPSIKGSSDTVRMLLLNFSTLGIVFTWGVEMTYGNPYLLSLGLSKSHTSLVWIAGPLSGLVVQPIVGAIADESKSKWGRRRPFIAVGSIIVALGLLVLGFTKEIITTFFGEGEGAKNITIFVAVLSIYIVDFSINAVMSAARSLVVDTLPISKQQDGAAWGRLNPTSSNNYANLNPGGRISSIGHLIGYAAGAVDLEKITGSFLGDTQFKKLTVIAAVSILGASAVTCWAVTERVLVDVRHDPNQRGGRFKVVYQIWSTILNLPPRIRAICMVQLWAWIGWFPFLFYGTTWVGETYYRYDVPEDAKSGDALGDIGRIGSTALVIYSCITMAGSWVLPLLIRSPEDDHFTPRPPQSIASYLEKLNKYKPSLLTAWMFGNGLFAFALFLAPFATSFRFATVIMCICGLPWTITMWAPPTFLGVEVNKLSSGAESNASYQRVPNGAVEMASLDHPGSPTTDRHLENGTHGPDDGDKANGSGELSGIYFGILNIYTTIPQFIGTFISTIVFAILEPGKSPELAHDTPPDQHHSTDGPNAIAVCMFIGALSATMSVYATRKLKYL</sequence>
<feature type="transmembrane region" description="Helical" evidence="7">
    <location>
        <begin position="106"/>
        <end position="124"/>
    </location>
</feature>
<feature type="compositionally biased region" description="Basic and acidic residues" evidence="6">
    <location>
        <begin position="552"/>
        <end position="568"/>
    </location>
</feature>
<dbReference type="PANTHER" id="PTHR19432:SF76">
    <property type="entry name" value="TRANSPORTER, PUTATIVE (EUROFUNG)-RELATED"/>
    <property type="match status" value="1"/>
</dbReference>
<evidence type="ECO:0000313" key="8">
    <source>
        <dbReference type="EMBL" id="KAK8083730.1"/>
    </source>
</evidence>
<keyword evidence="5 7" id="KW-0472">Membrane</keyword>
<dbReference type="Pfam" id="PF13347">
    <property type="entry name" value="MFS_2"/>
    <property type="match status" value="1"/>
</dbReference>
<keyword evidence="3 7" id="KW-0812">Transmembrane</keyword>
<feature type="region of interest" description="Disordered" evidence="6">
    <location>
        <begin position="1"/>
        <end position="99"/>
    </location>
</feature>
<protein>
    <submittedName>
        <fullName evidence="8">Sucrose transporter</fullName>
    </submittedName>
</protein>
<keyword evidence="4 7" id="KW-1133">Transmembrane helix</keyword>
<feature type="region of interest" description="Disordered" evidence="6">
    <location>
        <begin position="541"/>
        <end position="569"/>
    </location>
</feature>
<feature type="transmembrane region" description="Helical" evidence="7">
    <location>
        <begin position="177"/>
        <end position="195"/>
    </location>
</feature>
<name>A0ABR1WJP1_9PEZI</name>
<dbReference type="InterPro" id="IPR036259">
    <property type="entry name" value="MFS_trans_sf"/>
</dbReference>
<proteinExistence type="predicted"/>
<feature type="transmembrane region" description="Helical" evidence="7">
    <location>
        <begin position="370"/>
        <end position="392"/>
    </location>
</feature>
<dbReference type="Proteomes" id="UP001446871">
    <property type="component" value="Unassembled WGS sequence"/>
</dbReference>
<comment type="caution">
    <text evidence="8">The sequence shown here is derived from an EMBL/GenBank/DDBJ whole genome shotgun (WGS) entry which is preliminary data.</text>
</comment>
<dbReference type="Gene3D" id="1.20.1250.20">
    <property type="entry name" value="MFS general substrate transporter like domains"/>
    <property type="match status" value="1"/>
</dbReference>
<feature type="transmembrane region" description="Helical" evidence="7">
    <location>
        <begin position="144"/>
        <end position="165"/>
    </location>
</feature>
<gene>
    <name evidence="8" type="ORF">PG996_002511</name>
</gene>
<feature type="transmembrane region" description="Helical" evidence="7">
    <location>
        <begin position="630"/>
        <end position="649"/>
    </location>
</feature>
<comment type="subcellular location">
    <subcellularLocation>
        <location evidence="1">Membrane</location>
        <topology evidence="1">Multi-pass membrane protein</topology>
    </subcellularLocation>
</comment>
<feature type="transmembrane region" description="Helical" evidence="7">
    <location>
        <begin position="578"/>
        <end position="605"/>
    </location>
</feature>
<evidence type="ECO:0000256" key="1">
    <source>
        <dbReference type="ARBA" id="ARBA00004141"/>
    </source>
</evidence>
<feature type="compositionally biased region" description="Acidic residues" evidence="6">
    <location>
        <begin position="36"/>
        <end position="47"/>
    </location>
</feature>
<organism evidence="8 9">
    <name type="scientific">Apiospora saccharicola</name>
    <dbReference type="NCBI Taxonomy" id="335842"/>
    <lineage>
        <taxon>Eukaryota</taxon>
        <taxon>Fungi</taxon>
        <taxon>Dikarya</taxon>
        <taxon>Ascomycota</taxon>
        <taxon>Pezizomycotina</taxon>
        <taxon>Sordariomycetes</taxon>
        <taxon>Xylariomycetidae</taxon>
        <taxon>Amphisphaeriales</taxon>
        <taxon>Apiosporaceae</taxon>
        <taxon>Apiospora</taxon>
    </lineage>
</organism>
<feature type="transmembrane region" description="Helical" evidence="7">
    <location>
        <begin position="412"/>
        <end position="435"/>
    </location>
</feature>
<feature type="transmembrane region" description="Helical" evidence="7">
    <location>
        <begin position="215"/>
        <end position="240"/>
    </location>
</feature>
<dbReference type="SUPFAM" id="SSF103473">
    <property type="entry name" value="MFS general substrate transporter"/>
    <property type="match status" value="1"/>
</dbReference>
<keyword evidence="9" id="KW-1185">Reference proteome</keyword>
<evidence type="ECO:0000313" key="9">
    <source>
        <dbReference type="Proteomes" id="UP001446871"/>
    </source>
</evidence>
<evidence type="ECO:0000256" key="3">
    <source>
        <dbReference type="ARBA" id="ARBA00022692"/>
    </source>
</evidence>
<evidence type="ECO:0000256" key="2">
    <source>
        <dbReference type="ARBA" id="ARBA00022448"/>
    </source>
</evidence>
<reference evidence="8 9" key="1">
    <citation type="submission" date="2023-01" db="EMBL/GenBank/DDBJ databases">
        <title>Analysis of 21 Apiospora genomes using comparative genomics revels a genus with tremendous synthesis potential of carbohydrate active enzymes and secondary metabolites.</title>
        <authorList>
            <person name="Sorensen T."/>
        </authorList>
    </citation>
    <scope>NUCLEOTIDE SEQUENCE [LARGE SCALE GENOMIC DNA]</scope>
    <source>
        <strain evidence="8 9">CBS 83171</strain>
    </source>
</reference>
<feature type="transmembrane region" description="Helical" evidence="7">
    <location>
        <begin position="465"/>
        <end position="485"/>
    </location>
</feature>
<feature type="transmembrane region" description="Helical" evidence="7">
    <location>
        <begin position="491"/>
        <end position="510"/>
    </location>
</feature>